<name>A0A1C2IPJ0_ACITH</name>
<protein>
    <submittedName>
        <fullName evidence="1">Uncharacterized protein</fullName>
    </submittedName>
</protein>
<dbReference type="Proteomes" id="UP000095008">
    <property type="component" value="Unassembled WGS sequence"/>
</dbReference>
<comment type="caution">
    <text evidence="1">The sequence shown here is derived from an EMBL/GenBank/DDBJ whole genome shotgun (WGS) entry which is preliminary data.</text>
</comment>
<keyword evidence="2" id="KW-1185">Reference proteome</keyword>
<proteinExistence type="predicted"/>
<accession>A0A1C2IPJ0</accession>
<dbReference type="EMBL" id="LWRY01000187">
    <property type="protein sequence ID" value="OCX69886.1"/>
    <property type="molecule type" value="Genomic_DNA"/>
</dbReference>
<dbReference type="OrthoDB" id="5297775at2"/>
<evidence type="ECO:0000313" key="1">
    <source>
        <dbReference type="EMBL" id="OCX69886.1"/>
    </source>
</evidence>
<dbReference type="AlphaFoldDB" id="A0A1C2IPJ0"/>
<organism evidence="1 2">
    <name type="scientific">Acidithiobacillus thiooxidans</name>
    <name type="common">Thiobacillus thiooxidans</name>
    <dbReference type="NCBI Taxonomy" id="930"/>
    <lineage>
        <taxon>Bacteria</taxon>
        <taxon>Pseudomonadati</taxon>
        <taxon>Pseudomonadota</taxon>
        <taxon>Acidithiobacillia</taxon>
        <taxon>Acidithiobacillales</taxon>
        <taxon>Acidithiobacillaceae</taxon>
        <taxon>Acidithiobacillus</taxon>
    </lineage>
</organism>
<gene>
    <name evidence="1" type="ORF">A6M23_14695</name>
</gene>
<dbReference type="RefSeq" id="WP_065975348.1">
    <property type="nucleotide sequence ID" value="NZ_LWRY01000187.1"/>
</dbReference>
<sequence length="120" mass="13338">MESQFNAGDVVKVPFPTDDGRTLPHYGVVKLVESTFGGELVTVVYGSSKKVSPTGHLPHEFVLFEEEDLRLAGLKVPTRFDFKVSAKFRPEECALTGKLRLDDPKIANGLRRAIQAVYNF</sequence>
<evidence type="ECO:0000313" key="2">
    <source>
        <dbReference type="Proteomes" id="UP000095008"/>
    </source>
</evidence>
<reference evidence="1" key="1">
    <citation type="journal article" date="2016" name="Int. J. Mol. Sci.">
        <title>Comparative genomics of the extreme acidophile Acidithiobacillus thiooxidans reveals intraspecific divergence and niche adaptation.</title>
        <authorList>
            <person name="Zhang X."/>
            <person name="Feng X."/>
            <person name="Tao J."/>
            <person name="Ma L."/>
            <person name="Xiao Y."/>
            <person name="Liang Y."/>
            <person name="Liu X."/>
            <person name="Yin H."/>
        </authorList>
    </citation>
    <scope>NUCLEOTIDE SEQUENCE [LARGE SCALE GENOMIC DNA]</scope>
    <source>
        <strain evidence="1">DXS-W</strain>
    </source>
</reference>